<keyword evidence="3" id="KW-1133">Transmembrane helix</keyword>
<keyword evidence="2" id="KW-0812">Transmembrane</keyword>
<sequence>MRFPWIPFTSLHVLLIKHVTAFDGKVHDNDGAIFGSVFAADLSRNLEPLPTPPPRLDARDTNPKDLGICGYYTLSMNKEIRTHRCDKMVNCITSGAYLGCGAGAFTTCFNALEHDDCQPGKTAGSKTLCCRETSGYVPLCRTFFRDDSIDGIRQMVLCGGSSSPTLDEVMSLYHSTDPLVQPAIPTVSIPPRTTSTTTRTGSTVSGEVTASLPGTSTPTATSSTATSVPASPSPTPEEISYSNDSSPSSQAGAIAAGVVGELALIGAAVCFCLWLFLPRVRPSSEEEEQERADVPTVQRMPTPRIELPGDLPQEGWGRVDSRAEMACEERSPLSGPRALSESPVMGAVSPGPVSPGSSSATGDSGLGTPIRPAELHSEP</sequence>
<reference evidence="7" key="1">
    <citation type="submission" date="2020-03" db="EMBL/GenBank/DDBJ databases">
        <authorList>
            <person name="He L."/>
        </authorList>
    </citation>
    <scope>NUCLEOTIDE SEQUENCE</scope>
    <source>
        <strain evidence="7">CkLH20</strain>
    </source>
</reference>
<dbReference type="RefSeq" id="XP_038744965.1">
    <property type="nucleotide sequence ID" value="XM_038889602.1"/>
</dbReference>
<evidence type="ECO:0000256" key="4">
    <source>
        <dbReference type="ARBA" id="ARBA00023136"/>
    </source>
</evidence>
<evidence type="ECO:0000313" key="7">
    <source>
        <dbReference type="EMBL" id="KAF9875504.1"/>
    </source>
</evidence>
<name>A0A9P6LGR4_9PEZI</name>
<comment type="caution">
    <text evidence="7">The sequence shown here is derived from an EMBL/GenBank/DDBJ whole genome shotgun (WGS) entry which is preliminary data.</text>
</comment>
<dbReference type="AlphaFoldDB" id="A0A9P6LGR4"/>
<dbReference type="EMBL" id="JAATWM020000021">
    <property type="protein sequence ID" value="KAF9875504.1"/>
    <property type="molecule type" value="Genomic_DNA"/>
</dbReference>
<feature type="compositionally biased region" description="Low complexity" evidence="5">
    <location>
        <begin position="184"/>
        <end position="230"/>
    </location>
</feature>
<protein>
    <submittedName>
        <fullName evidence="7">Uncharacterized protein</fullName>
    </submittedName>
</protein>
<organism evidence="7 8">
    <name type="scientific">Colletotrichum karsti</name>
    <dbReference type="NCBI Taxonomy" id="1095194"/>
    <lineage>
        <taxon>Eukaryota</taxon>
        <taxon>Fungi</taxon>
        <taxon>Dikarya</taxon>
        <taxon>Ascomycota</taxon>
        <taxon>Pezizomycotina</taxon>
        <taxon>Sordariomycetes</taxon>
        <taxon>Hypocreomycetidae</taxon>
        <taxon>Glomerellales</taxon>
        <taxon>Glomerellaceae</taxon>
        <taxon>Colletotrichum</taxon>
        <taxon>Colletotrichum boninense species complex</taxon>
    </lineage>
</organism>
<dbReference type="GO" id="GO:0071944">
    <property type="term" value="C:cell periphery"/>
    <property type="evidence" value="ECO:0007669"/>
    <property type="project" value="UniProtKB-ARBA"/>
</dbReference>
<dbReference type="GeneID" id="62162676"/>
<evidence type="ECO:0000256" key="3">
    <source>
        <dbReference type="ARBA" id="ARBA00022989"/>
    </source>
</evidence>
<dbReference type="GO" id="GO:0016020">
    <property type="term" value="C:membrane"/>
    <property type="evidence" value="ECO:0007669"/>
    <property type="project" value="UniProtKB-SubCell"/>
</dbReference>
<proteinExistence type="predicted"/>
<comment type="subcellular location">
    <subcellularLocation>
        <location evidence="1">Membrane</location>
        <topology evidence="1">Single-pass membrane protein</topology>
    </subcellularLocation>
</comment>
<accession>A0A9P6LGR4</accession>
<feature type="compositionally biased region" description="Low complexity" evidence="5">
    <location>
        <begin position="342"/>
        <end position="360"/>
    </location>
</feature>
<evidence type="ECO:0000256" key="6">
    <source>
        <dbReference type="SAM" id="SignalP"/>
    </source>
</evidence>
<dbReference type="InterPro" id="IPR051694">
    <property type="entry name" value="Immunoregulatory_rcpt-like"/>
</dbReference>
<feature type="region of interest" description="Disordered" evidence="5">
    <location>
        <begin position="183"/>
        <end position="250"/>
    </location>
</feature>
<evidence type="ECO:0000256" key="2">
    <source>
        <dbReference type="ARBA" id="ARBA00022692"/>
    </source>
</evidence>
<feature type="signal peptide" evidence="6">
    <location>
        <begin position="1"/>
        <end position="21"/>
    </location>
</feature>
<keyword evidence="8" id="KW-1185">Reference proteome</keyword>
<keyword evidence="4" id="KW-0472">Membrane</keyword>
<keyword evidence="6" id="KW-0732">Signal</keyword>
<dbReference type="OrthoDB" id="4830722at2759"/>
<feature type="region of interest" description="Disordered" evidence="5">
    <location>
        <begin position="324"/>
        <end position="379"/>
    </location>
</feature>
<reference evidence="7" key="2">
    <citation type="submission" date="2020-11" db="EMBL/GenBank/DDBJ databases">
        <title>Whole genome sequencing of Colletotrichum sp.</title>
        <authorList>
            <person name="Li H."/>
        </authorList>
    </citation>
    <scope>NUCLEOTIDE SEQUENCE</scope>
    <source>
        <strain evidence="7">CkLH20</strain>
    </source>
</reference>
<evidence type="ECO:0000256" key="1">
    <source>
        <dbReference type="ARBA" id="ARBA00004167"/>
    </source>
</evidence>
<dbReference type="Proteomes" id="UP000781932">
    <property type="component" value="Unassembled WGS sequence"/>
</dbReference>
<evidence type="ECO:0000313" key="8">
    <source>
        <dbReference type="Proteomes" id="UP000781932"/>
    </source>
</evidence>
<gene>
    <name evidence="7" type="ORF">CkaCkLH20_06885</name>
</gene>
<feature type="compositionally biased region" description="Polar residues" evidence="5">
    <location>
        <begin position="240"/>
        <end position="250"/>
    </location>
</feature>
<dbReference type="PANTHER" id="PTHR15549">
    <property type="entry name" value="PAIRED IMMUNOGLOBULIN-LIKE TYPE 2 RECEPTOR"/>
    <property type="match status" value="1"/>
</dbReference>
<feature type="chain" id="PRO_5040510552" evidence="6">
    <location>
        <begin position="22"/>
        <end position="379"/>
    </location>
</feature>
<evidence type="ECO:0000256" key="5">
    <source>
        <dbReference type="SAM" id="MobiDB-lite"/>
    </source>
</evidence>